<reference evidence="2" key="1">
    <citation type="journal article" date="2019" name="Sci. Rep.">
        <title>Draft genome of Tanacetum cinerariifolium, the natural source of mosquito coil.</title>
        <authorList>
            <person name="Yamashiro T."/>
            <person name="Shiraishi A."/>
            <person name="Satake H."/>
            <person name="Nakayama K."/>
        </authorList>
    </citation>
    <scope>NUCLEOTIDE SEQUENCE</scope>
</reference>
<feature type="region of interest" description="Disordered" evidence="1">
    <location>
        <begin position="1"/>
        <end position="52"/>
    </location>
</feature>
<evidence type="ECO:0000313" key="2">
    <source>
        <dbReference type="EMBL" id="GFD59531.1"/>
    </source>
</evidence>
<feature type="non-terminal residue" evidence="2">
    <location>
        <position position="52"/>
    </location>
</feature>
<dbReference type="EMBL" id="BKCJ011866203">
    <property type="protein sequence ID" value="GFD59531.1"/>
    <property type="molecule type" value="Genomic_DNA"/>
</dbReference>
<comment type="caution">
    <text evidence="2">The sequence shown here is derived from an EMBL/GenBank/DDBJ whole genome shotgun (WGS) entry which is preliminary data.</text>
</comment>
<evidence type="ECO:0000256" key="1">
    <source>
        <dbReference type="SAM" id="MobiDB-lite"/>
    </source>
</evidence>
<proteinExistence type="predicted"/>
<dbReference type="AlphaFoldDB" id="A0A699XRI3"/>
<feature type="compositionally biased region" description="Gly residues" evidence="1">
    <location>
        <begin position="25"/>
        <end position="35"/>
    </location>
</feature>
<accession>A0A699XRI3</accession>
<protein>
    <submittedName>
        <fullName evidence="2">Uncharacterized protein</fullName>
    </submittedName>
</protein>
<name>A0A699XRI3_TANCI</name>
<sequence length="52" mass="5429">MAEHVILMPDPERRAGDWMMNDGGSMHGGQFGKGPTGNVVSLSDKGGRSTGV</sequence>
<gene>
    <name evidence="2" type="ORF">Tci_931500</name>
</gene>
<organism evidence="2">
    <name type="scientific">Tanacetum cinerariifolium</name>
    <name type="common">Dalmatian daisy</name>
    <name type="synonym">Chrysanthemum cinerariifolium</name>
    <dbReference type="NCBI Taxonomy" id="118510"/>
    <lineage>
        <taxon>Eukaryota</taxon>
        <taxon>Viridiplantae</taxon>
        <taxon>Streptophyta</taxon>
        <taxon>Embryophyta</taxon>
        <taxon>Tracheophyta</taxon>
        <taxon>Spermatophyta</taxon>
        <taxon>Magnoliopsida</taxon>
        <taxon>eudicotyledons</taxon>
        <taxon>Gunneridae</taxon>
        <taxon>Pentapetalae</taxon>
        <taxon>asterids</taxon>
        <taxon>campanulids</taxon>
        <taxon>Asterales</taxon>
        <taxon>Asteraceae</taxon>
        <taxon>Asteroideae</taxon>
        <taxon>Anthemideae</taxon>
        <taxon>Anthemidinae</taxon>
        <taxon>Tanacetum</taxon>
    </lineage>
</organism>